<dbReference type="InterPro" id="IPR003593">
    <property type="entry name" value="AAA+_ATPase"/>
</dbReference>
<sequence>MNAPSPHGPACVTPGLSVPDPFAAYWLAQVNLRLRREIAWAWHQRAGAADPRDGSLPTETDPAGDALDWVRFATARERFQQDDPAAAYLGDCLARLPRPALAGGAWAFVADAAGLDEAGTFVLAMAMAQHLDAGLGPVFAACANDATRPYPTPALAQRLWDDPAAVACLLTEDHPLFRLGLLRSGSGGGLGWQMPLDIAPAVAQALAGLRADDPARPHVTVPAHVRLDGVPAALAARLARGRPEGLELVALHGPEAADHSGWAAALAAPSDRALHPVSRRALAEPETLCTRCLLAWIDGADLMLPAPAEEDYPALAIAARRSLALPIRWFLPAPQGGGHGHRPALPCTARFDVSLPPLDHAARLAMLVDGLGASAERLRPALEDCARRFRLEAPAVRRIAADLRGRPDLDAGHVADACRAASGARDDGATQRVTPRFTGAELVLPPRQMRQYVEIRDAMRALTEVHYRWGTAQAWSEAGLSVLFCGPPGTGKTMAAEALASDLRLDLYRTDLSQVVNKYIGETEKNLRRVFDAAEASDAILFFDEADALFGKRTDVKDAHDRFANIEISYLLERMERFRGLAILATNRRKDLDEAFMRRLRQVLEFPMPGPEERERIWRAAIPPNVDATALEFGFLARQFTFSGGHIRSVLLNACLQAAGRPPEAPLPAGKAGRLTMRDVLVQVRRELDKLNRTVGEEQFGRYAAQMAEWLS</sequence>
<dbReference type="GO" id="GO:0016887">
    <property type="term" value="F:ATP hydrolysis activity"/>
    <property type="evidence" value="ECO:0007669"/>
    <property type="project" value="InterPro"/>
</dbReference>
<dbReference type="EMBL" id="FOJU01000001">
    <property type="protein sequence ID" value="SFA78404.1"/>
    <property type="molecule type" value="Genomic_DNA"/>
</dbReference>
<comment type="similarity">
    <text evidence="1">Belongs to the AAA ATPase family.</text>
</comment>
<dbReference type="InterPro" id="IPR027417">
    <property type="entry name" value="P-loop_NTPase"/>
</dbReference>
<dbReference type="RefSeq" id="WP_092060867.1">
    <property type="nucleotide sequence ID" value="NZ_FOJU01000001.1"/>
</dbReference>
<protein>
    <submittedName>
        <fullName evidence="5">Vesicle-fusing ATPase</fullName>
    </submittedName>
</protein>
<dbReference type="Pfam" id="PF00004">
    <property type="entry name" value="AAA"/>
    <property type="match status" value="1"/>
</dbReference>
<dbReference type="PANTHER" id="PTHR23073">
    <property type="entry name" value="26S PROTEASOME REGULATORY SUBUNIT"/>
    <property type="match status" value="1"/>
</dbReference>
<dbReference type="GO" id="GO:0005524">
    <property type="term" value="F:ATP binding"/>
    <property type="evidence" value="ECO:0007669"/>
    <property type="project" value="UniProtKB-KW"/>
</dbReference>
<keyword evidence="6" id="KW-1185">Reference proteome</keyword>
<dbReference type="Gene3D" id="3.40.50.300">
    <property type="entry name" value="P-loop containing nucleotide triphosphate hydrolases"/>
    <property type="match status" value="1"/>
</dbReference>
<dbReference type="InterPro" id="IPR050221">
    <property type="entry name" value="26S_Proteasome_ATPase"/>
</dbReference>
<evidence type="ECO:0000313" key="5">
    <source>
        <dbReference type="EMBL" id="SFA78404.1"/>
    </source>
</evidence>
<feature type="domain" description="AAA+ ATPase" evidence="4">
    <location>
        <begin position="478"/>
        <end position="610"/>
    </location>
</feature>
<dbReference type="SMART" id="SM00382">
    <property type="entry name" value="AAA"/>
    <property type="match status" value="1"/>
</dbReference>
<evidence type="ECO:0000259" key="4">
    <source>
        <dbReference type="SMART" id="SM00382"/>
    </source>
</evidence>
<dbReference type="Proteomes" id="UP000198796">
    <property type="component" value="Unassembled WGS sequence"/>
</dbReference>
<gene>
    <name evidence="5" type="ORF">SAMN05421688_0857</name>
</gene>
<reference evidence="5 6" key="1">
    <citation type="submission" date="2016-10" db="EMBL/GenBank/DDBJ databases">
        <authorList>
            <person name="de Groot N.N."/>
        </authorList>
    </citation>
    <scope>NUCLEOTIDE SEQUENCE [LARGE SCALE GENOMIC DNA]</scope>
    <source>
        <strain evidence="5 6">DSM 29316</strain>
    </source>
</reference>
<accession>A0A1I0VPX8</accession>
<dbReference type="CDD" id="cd19481">
    <property type="entry name" value="RecA-like_protease"/>
    <property type="match status" value="1"/>
</dbReference>
<evidence type="ECO:0000313" key="6">
    <source>
        <dbReference type="Proteomes" id="UP000198796"/>
    </source>
</evidence>
<dbReference type="OrthoDB" id="7438987at2"/>
<dbReference type="AlphaFoldDB" id="A0A1I0VPX8"/>
<keyword evidence="2" id="KW-0547">Nucleotide-binding</keyword>
<evidence type="ECO:0000256" key="3">
    <source>
        <dbReference type="ARBA" id="ARBA00022840"/>
    </source>
</evidence>
<evidence type="ECO:0000256" key="2">
    <source>
        <dbReference type="ARBA" id="ARBA00022741"/>
    </source>
</evidence>
<name>A0A1I0VPX8_9RHOB</name>
<dbReference type="InterPro" id="IPR003959">
    <property type="entry name" value="ATPase_AAA_core"/>
</dbReference>
<organism evidence="5 6">
    <name type="scientific">Poseidonocella pacifica</name>
    <dbReference type="NCBI Taxonomy" id="871651"/>
    <lineage>
        <taxon>Bacteria</taxon>
        <taxon>Pseudomonadati</taxon>
        <taxon>Pseudomonadota</taxon>
        <taxon>Alphaproteobacteria</taxon>
        <taxon>Rhodobacterales</taxon>
        <taxon>Roseobacteraceae</taxon>
        <taxon>Poseidonocella</taxon>
    </lineage>
</organism>
<keyword evidence="3" id="KW-0067">ATP-binding</keyword>
<proteinExistence type="inferred from homology"/>
<dbReference type="STRING" id="871651.SAMN05421688_0857"/>
<dbReference type="SUPFAM" id="SSF52540">
    <property type="entry name" value="P-loop containing nucleoside triphosphate hydrolases"/>
    <property type="match status" value="1"/>
</dbReference>
<evidence type="ECO:0000256" key="1">
    <source>
        <dbReference type="ARBA" id="ARBA00006914"/>
    </source>
</evidence>